<evidence type="ECO:0000259" key="1">
    <source>
        <dbReference type="Pfam" id="PF08241"/>
    </source>
</evidence>
<reference evidence="2 3" key="1">
    <citation type="submission" date="2016-12" db="EMBL/GenBank/DDBJ databases">
        <title>Amycolatopsis keratiniphila subsp. keratiniphila genome sequencing and assembly.</title>
        <authorList>
            <person name="Mayilraj S."/>
            <person name="Kaur N."/>
        </authorList>
    </citation>
    <scope>NUCLEOTIDE SEQUENCE [LARGE SCALE GENOMIC DNA]</scope>
    <source>
        <strain evidence="2 3">DSM 44409</strain>
    </source>
</reference>
<feature type="domain" description="Methyltransferase type 11" evidence="1">
    <location>
        <begin position="58"/>
        <end position="156"/>
    </location>
</feature>
<dbReference type="PIRSF" id="PIRSF011491">
    <property type="entry name" value="Mtase_YbcY_prd"/>
    <property type="match status" value="1"/>
</dbReference>
<name>A0A1W2M3K5_9PSEU</name>
<evidence type="ECO:0000313" key="2">
    <source>
        <dbReference type="EMBL" id="ONF74393.1"/>
    </source>
</evidence>
<dbReference type="GO" id="GO:0008757">
    <property type="term" value="F:S-adenosylmethionine-dependent methyltransferase activity"/>
    <property type="evidence" value="ECO:0007669"/>
    <property type="project" value="InterPro"/>
</dbReference>
<dbReference type="Proteomes" id="UP000076660">
    <property type="component" value="Unassembled WGS sequence"/>
</dbReference>
<sequence>MTKFPDNEAALEDQAYYRPGRLRFYDIVVLRLSNSLLWRCPTSELLRHYNRNVSAKHLDVGPGSGYYLDHCRFPETPSVSLLDLNPSPLEFVSRRISRYMPQKIVADICEPFAEFKGSFTSVALNYVMHCLPDEDGRREVAFANIRRFLAPGGVFFGSTILGDRAPHSVISRRINEKYNTMGAFYNKNDSVERLKELLSAEFEDYEVKLRGTVALFTATAT</sequence>
<dbReference type="CDD" id="cd02440">
    <property type="entry name" value="AdoMet_MTases"/>
    <property type="match status" value="1"/>
</dbReference>
<dbReference type="InterPro" id="IPR016584">
    <property type="entry name" value="MeTrfase_VrtF"/>
</dbReference>
<dbReference type="SUPFAM" id="SSF53335">
    <property type="entry name" value="S-adenosyl-L-methionine-dependent methyltransferases"/>
    <property type="match status" value="1"/>
</dbReference>
<protein>
    <recommendedName>
        <fullName evidence="1">Methyltransferase type 11 domain-containing protein</fullName>
    </recommendedName>
</protein>
<dbReference type="InterPro" id="IPR029063">
    <property type="entry name" value="SAM-dependent_MTases_sf"/>
</dbReference>
<proteinExistence type="predicted"/>
<dbReference type="AlphaFoldDB" id="A0A1W2M3K5"/>
<dbReference type="Pfam" id="PF08241">
    <property type="entry name" value="Methyltransf_11"/>
    <property type="match status" value="1"/>
</dbReference>
<accession>A0A1W2M3K5</accession>
<dbReference type="OrthoDB" id="507855at2"/>
<dbReference type="EMBL" id="LQMT02000005">
    <property type="protein sequence ID" value="ONF74393.1"/>
    <property type="molecule type" value="Genomic_DNA"/>
</dbReference>
<dbReference type="InterPro" id="IPR013216">
    <property type="entry name" value="Methyltransf_11"/>
</dbReference>
<organism evidence="2 3">
    <name type="scientific">Amycolatopsis keratiniphila subsp. keratiniphila</name>
    <dbReference type="NCBI Taxonomy" id="227715"/>
    <lineage>
        <taxon>Bacteria</taxon>
        <taxon>Bacillati</taxon>
        <taxon>Actinomycetota</taxon>
        <taxon>Actinomycetes</taxon>
        <taxon>Pseudonocardiales</taxon>
        <taxon>Pseudonocardiaceae</taxon>
        <taxon>Amycolatopsis</taxon>
        <taxon>Amycolatopsis japonica group</taxon>
    </lineage>
</organism>
<dbReference type="RefSeq" id="WP_063276291.1">
    <property type="nucleotide sequence ID" value="NZ_LQMT02000005.1"/>
</dbReference>
<dbReference type="Gene3D" id="3.40.50.150">
    <property type="entry name" value="Vaccinia Virus protein VP39"/>
    <property type="match status" value="1"/>
</dbReference>
<comment type="caution">
    <text evidence="2">The sequence shown here is derived from an EMBL/GenBank/DDBJ whole genome shotgun (WGS) entry which is preliminary data.</text>
</comment>
<gene>
    <name evidence="2" type="ORF">AVR91_0203660</name>
</gene>
<evidence type="ECO:0000313" key="3">
    <source>
        <dbReference type="Proteomes" id="UP000076660"/>
    </source>
</evidence>